<accession>A0A843WTX1</accession>
<protein>
    <submittedName>
        <fullName evidence="3">Uncharacterized protein</fullName>
    </submittedName>
</protein>
<dbReference type="AlphaFoldDB" id="A0A843WTX1"/>
<evidence type="ECO:0000256" key="1">
    <source>
        <dbReference type="SAM" id="MobiDB-lite"/>
    </source>
</evidence>
<dbReference type="EMBL" id="NMUH01005931">
    <property type="protein sequence ID" value="MQM14032.1"/>
    <property type="molecule type" value="Genomic_DNA"/>
</dbReference>
<gene>
    <name evidence="3" type="ORF">Taro_046960</name>
</gene>
<reference evidence="3" key="1">
    <citation type="submission" date="2017-07" db="EMBL/GenBank/DDBJ databases">
        <title>Taro Niue Genome Assembly and Annotation.</title>
        <authorList>
            <person name="Atibalentja N."/>
            <person name="Keating K."/>
            <person name="Fields C.J."/>
        </authorList>
    </citation>
    <scope>NUCLEOTIDE SEQUENCE</scope>
    <source>
        <strain evidence="3">Niue_2</strain>
        <tissue evidence="3">Leaf</tissue>
    </source>
</reference>
<comment type="caution">
    <text evidence="3">The sequence shown here is derived from an EMBL/GenBank/DDBJ whole genome shotgun (WGS) entry which is preliminary data.</text>
</comment>
<dbReference type="Proteomes" id="UP000652761">
    <property type="component" value="Unassembled WGS sequence"/>
</dbReference>
<organism evidence="3 4">
    <name type="scientific">Colocasia esculenta</name>
    <name type="common">Wild taro</name>
    <name type="synonym">Arum esculentum</name>
    <dbReference type="NCBI Taxonomy" id="4460"/>
    <lineage>
        <taxon>Eukaryota</taxon>
        <taxon>Viridiplantae</taxon>
        <taxon>Streptophyta</taxon>
        <taxon>Embryophyta</taxon>
        <taxon>Tracheophyta</taxon>
        <taxon>Spermatophyta</taxon>
        <taxon>Magnoliopsida</taxon>
        <taxon>Liliopsida</taxon>
        <taxon>Araceae</taxon>
        <taxon>Aroideae</taxon>
        <taxon>Colocasieae</taxon>
        <taxon>Colocasia</taxon>
    </lineage>
</organism>
<evidence type="ECO:0000256" key="2">
    <source>
        <dbReference type="SAM" id="Phobius"/>
    </source>
</evidence>
<evidence type="ECO:0000313" key="3">
    <source>
        <dbReference type="EMBL" id="MQM14032.1"/>
    </source>
</evidence>
<proteinExistence type="predicted"/>
<keyword evidence="2" id="KW-0472">Membrane</keyword>
<evidence type="ECO:0000313" key="4">
    <source>
        <dbReference type="Proteomes" id="UP000652761"/>
    </source>
</evidence>
<keyword evidence="4" id="KW-1185">Reference proteome</keyword>
<feature type="region of interest" description="Disordered" evidence="1">
    <location>
        <begin position="140"/>
        <end position="169"/>
    </location>
</feature>
<sequence length="227" mass="24091">MNVVFVVLGVCPDVVCTVEVCVIFLDTLTPLFELYVQQRERQQWCSASEIGPESLKVQGPCVVYRYGVVWSPQFVGLAKVERQLDLSPFLYGGIVPSNSCFASGYGLRMVTHLLWSDLLWCALCGTVVVVVFMVVSRGSSAGEGGMGDRSRGWRGRRRPLQEPRTASGITGTVARASSTAVVAGMVEGPTALHPSTVAISIIVATKVPPSGTSGGSLVVAEDSGDPP</sequence>
<keyword evidence="2" id="KW-1133">Transmembrane helix</keyword>
<feature type="transmembrane region" description="Helical" evidence="2">
    <location>
        <begin position="113"/>
        <end position="135"/>
    </location>
</feature>
<keyword evidence="2" id="KW-0812">Transmembrane</keyword>
<name>A0A843WTX1_COLES</name>